<protein>
    <submittedName>
        <fullName evidence="2">Uncharacterized protein</fullName>
    </submittedName>
</protein>
<name>A0ABN3YDS6_9ACTN</name>
<comment type="caution">
    <text evidence="2">The sequence shown here is derived from an EMBL/GenBank/DDBJ whole genome shotgun (WGS) entry which is preliminary data.</text>
</comment>
<evidence type="ECO:0000256" key="1">
    <source>
        <dbReference type="SAM" id="MobiDB-lite"/>
    </source>
</evidence>
<feature type="region of interest" description="Disordered" evidence="1">
    <location>
        <begin position="113"/>
        <end position="219"/>
    </location>
</feature>
<dbReference type="EMBL" id="BAAAWD010000015">
    <property type="protein sequence ID" value="GAA3023268.1"/>
    <property type="molecule type" value="Genomic_DNA"/>
</dbReference>
<proteinExistence type="predicted"/>
<evidence type="ECO:0000313" key="2">
    <source>
        <dbReference type="EMBL" id="GAA3023268.1"/>
    </source>
</evidence>
<keyword evidence="3" id="KW-1185">Reference proteome</keyword>
<feature type="compositionally biased region" description="Low complexity" evidence="1">
    <location>
        <begin position="206"/>
        <end position="216"/>
    </location>
</feature>
<reference evidence="2 3" key="1">
    <citation type="journal article" date="2019" name="Int. J. Syst. Evol. Microbiol.">
        <title>The Global Catalogue of Microorganisms (GCM) 10K type strain sequencing project: providing services to taxonomists for standard genome sequencing and annotation.</title>
        <authorList>
            <consortium name="The Broad Institute Genomics Platform"/>
            <consortium name="The Broad Institute Genome Sequencing Center for Infectious Disease"/>
            <person name="Wu L."/>
            <person name="Ma J."/>
        </authorList>
    </citation>
    <scope>NUCLEOTIDE SEQUENCE [LARGE SCALE GENOMIC DNA]</scope>
    <source>
        <strain evidence="2 3">JCM 3106</strain>
    </source>
</reference>
<organism evidence="2 3">
    <name type="scientific">Streptosporangium longisporum</name>
    <dbReference type="NCBI Taxonomy" id="46187"/>
    <lineage>
        <taxon>Bacteria</taxon>
        <taxon>Bacillati</taxon>
        <taxon>Actinomycetota</taxon>
        <taxon>Actinomycetes</taxon>
        <taxon>Streptosporangiales</taxon>
        <taxon>Streptosporangiaceae</taxon>
        <taxon>Streptosporangium</taxon>
    </lineage>
</organism>
<accession>A0ABN3YDS6</accession>
<evidence type="ECO:0000313" key="3">
    <source>
        <dbReference type="Proteomes" id="UP001499930"/>
    </source>
</evidence>
<feature type="compositionally biased region" description="Polar residues" evidence="1">
    <location>
        <begin position="180"/>
        <end position="190"/>
    </location>
</feature>
<feature type="compositionally biased region" description="Polar residues" evidence="1">
    <location>
        <begin position="157"/>
        <end position="172"/>
    </location>
</feature>
<gene>
    <name evidence="2" type="ORF">GCM10017559_55680</name>
</gene>
<feature type="compositionally biased region" description="Basic residues" evidence="1">
    <location>
        <begin position="1"/>
        <end position="12"/>
    </location>
</feature>
<feature type="region of interest" description="Disordered" evidence="1">
    <location>
        <begin position="1"/>
        <end position="25"/>
    </location>
</feature>
<feature type="compositionally biased region" description="Low complexity" evidence="1">
    <location>
        <begin position="13"/>
        <end position="25"/>
    </location>
</feature>
<sequence>MRARVGPRRPWQRRGATGAPGAGRRSCAGCGTSGACGPAGACAAACAGTCAGTCAGIRGTDGCAGAGDCVWACVCVWTCVWAGVWDADGADGAACSAMPGMRLSTSRNMAVTTTSGEGGMAGPLRSPAVSLRSRAQPPSPATAERACSGQPGRVGSTVCTCRAGSTSLSGRWSQRDSESRASLSQTQSSPAAPRALDSVTDDHQPAGSRGSARASATCWGRLQRRAGTRSLRQIDDSASIG</sequence>
<dbReference type="Proteomes" id="UP001499930">
    <property type="component" value="Unassembled WGS sequence"/>
</dbReference>